<comment type="caution">
    <text evidence="5">The sequence shown here is derived from an EMBL/GenBank/DDBJ whole genome shotgun (WGS) entry which is preliminary data.</text>
</comment>
<dbReference type="InterPro" id="IPR003313">
    <property type="entry name" value="AraC-bd"/>
</dbReference>
<gene>
    <name evidence="5" type="ORF">SAE01_44150</name>
</gene>
<dbReference type="SUPFAM" id="SSF46689">
    <property type="entry name" value="Homeodomain-like"/>
    <property type="match status" value="1"/>
</dbReference>
<dbReference type="Gene3D" id="2.60.120.10">
    <property type="entry name" value="Jelly Rolls"/>
    <property type="match status" value="1"/>
</dbReference>
<proteinExistence type="predicted"/>
<sequence>MSKAILPTYNINTLKETPLSPKDFMADYFAHYINEHKNLHFPHKHSFYHLVYFSQGSGSHSIDFVSFPVQAGQIYFMAPGQVHGWEFETQPEGYIVNFSEQYLHALIANPRYLDQFSFFSGIASEQVINIPTEAKQQVEQVLETIVREAHSQQEGKDDFVRTALVQLFILVNRYTNNNSSSQQSNYNSVLLRNFQKLIEQHYKEKKLTKDYAAMLNVTPNHLNALCKDVTGRPAGELIRDRILLEAKRLLVNAKMTISEIALELDFIDNSYFSKFFKKYEGVSPEAFRKQIIKKL</sequence>
<dbReference type="SUPFAM" id="SSF51215">
    <property type="entry name" value="Regulatory protein AraC"/>
    <property type="match status" value="1"/>
</dbReference>
<evidence type="ECO:0000313" key="6">
    <source>
        <dbReference type="Proteomes" id="UP000321513"/>
    </source>
</evidence>
<dbReference type="AlphaFoldDB" id="A0A512BIW7"/>
<dbReference type="InterPro" id="IPR014710">
    <property type="entry name" value="RmlC-like_jellyroll"/>
</dbReference>
<dbReference type="InterPro" id="IPR037923">
    <property type="entry name" value="HTH-like"/>
</dbReference>
<dbReference type="InterPro" id="IPR009057">
    <property type="entry name" value="Homeodomain-like_sf"/>
</dbReference>
<keyword evidence="2" id="KW-0238">DNA-binding</keyword>
<dbReference type="RefSeq" id="WP_147206045.1">
    <property type="nucleotide sequence ID" value="NZ_BJYT01000033.1"/>
</dbReference>
<dbReference type="PRINTS" id="PR00032">
    <property type="entry name" value="HTHARAC"/>
</dbReference>
<keyword evidence="6" id="KW-1185">Reference proteome</keyword>
<protein>
    <submittedName>
        <fullName evidence="5">AraC family transcriptional regulator</fullName>
    </submittedName>
</protein>
<dbReference type="OrthoDB" id="2585681at2"/>
<dbReference type="Pfam" id="PF02311">
    <property type="entry name" value="AraC_binding"/>
    <property type="match status" value="1"/>
</dbReference>
<evidence type="ECO:0000259" key="4">
    <source>
        <dbReference type="PROSITE" id="PS01124"/>
    </source>
</evidence>
<dbReference type="Pfam" id="PF12833">
    <property type="entry name" value="HTH_18"/>
    <property type="match status" value="1"/>
</dbReference>
<reference evidence="5 6" key="1">
    <citation type="submission" date="2019-07" db="EMBL/GenBank/DDBJ databases">
        <title>Whole genome shotgun sequence of Segetibacter aerophilus NBRC 106135.</title>
        <authorList>
            <person name="Hosoyama A."/>
            <person name="Uohara A."/>
            <person name="Ohji S."/>
            <person name="Ichikawa N."/>
        </authorList>
    </citation>
    <scope>NUCLEOTIDE SEQUENCE [LARGE SCALE GENOMIC DNA]</scope>
    <source>
        <strain evidence="5 6">NBRC 106135</strain>
    </source>
</reference>
<name>A0A512BIW7_9BACT</name>
<dbReference type="GO" id="GO:0043565">
    <property type="term" value="F:sequence-specific DNA binding"/>
    <property type="evidence" value="ECO:0007669"/>
    <property type="project" value="InterPro"/>
</dbReference>
<evidence type="ECO:0000313" key="5">
    <source>
        <dbReference type="EMBL" id="GEO11919.1"/>
    </source>
</evidence>
<dbReference type="EMBL" id="BJYT01000033">
    <property type="protein sequence ID" value="GEO11919.1"/>
    <property type="molecule type" value="Genomic_DNA"/>
</dbReference>
<dbReference type="PROSITE" id="PS01124">
    <property type="entry name" value="HTH_ARAC_FAMILY_2"/>
    <property type="match status" value="1"/>
</dbReference>
<dbReference type="GO" id="GO:0003700">
    <property type="term" value="F:DNA-binding transcription factor activity"/>
    <property type="evidence" value="ECO:0007669"/>
    <property type="project" value="InterPro"/>
</dbReference>
<dbReference type="Gene3D" id="1.10.10.60">
    <property type="entry name" value="Homeodomain-like"/>
    <property type="match status" value="1"/>
</dbReference>
<evidence type="ECO:0000256" key="2">
    <source>
        <dbReference type="ARBA" id="ARBA00023125"/>
    </source>
</evidence>
<dbReference type="PANTHER" id="PTHR43280">
    <property type="entry name" value="ARAC-FAMILY TRANSCRIPTIONAL REGULATOR"/>
    <property type="match status" value="1"/>
</dbReference>
<dbReference type="Proteomes" id="UP000321513">
    <property type="component" value="Unassembled WGS sequence"/>
</dbReference>
<accession>A0A512BIW7</accession>
<evidence type="ECO:0000256" key="1">
    <source>
        <dbReference type="ARBA" id="ARBA00023015"/>
    </source>
</evidence>
<keyword evidence="3" id="KW-0804">Transcription</keyword>
<dbReference type="SMART" id="SM00342">
    <property type="entry name" value="HTH_ARAC"/>
    <property type="match status" value="1"/>
</dbReference>
<feature type="domain" description="HTH araC/xylS-type" evidence="4">
    <location>
        <begin position="192"/>
        <end position="290"/>
    </location>
</feature>
<evidence type="ECO:0000256" key="3">
    <source>
        <dbReference type="ARBA" id="ARBA00023163"/>
    </source>
</evidence>
<organism evidence="5 6">
    <name type="scientific">Segetibacter aerophilus</name>
    <dbReference type="NCBI Taxonomy" id="670293"/>
    <lineage>
        <taxon>Bacteria</taxon>
        <taxon>Pseudomonadati</taxon>
        <taxon>Bacteroidota</taxon>
        <taxon>Chitinophagia</taxon>
        <taxon>Chitinophagales</taxon>
        <taxon>Chitinophagaceae</taxon>
        <taxon>Segetibacter</taxon>
    </lineage>
</organism>
<dbReference type="PANTHER" id="PTHR43280:SF32">
    <property type="entry name" value="TRANSCRIPTIONAL REGULATORY PROTEIN"/>
    <property type="match status" value="1"/>
</dbReference>
<dbReference type="InterPro" id="IPR018060">
    <property type="entry name" value="HTH_AraC"/>
</dbReference>
<dbReference type="InterPro" id="IPR020449">
    <property type="entry name" value="Tscrpt_reg_AraC-type_HTH"/>
</dbReference>
<keyword evidence="1" id="KW-0805">Transcription regulation</keyword>